<comment type="caution">
    <text evidence="2">The sequence shown here is derived from an EMBL/GenBank/DDBJ whole genome shotgun (WGS) entry which is preliminary data.</text>
</comment>
<accession>A0AAD4WBN3</accession>
<evidence type="ECO:0000313" key="2">
    <source>
        <dbReference type="EMBL" id="KAI5340048.1"/>
    </source>
</evidence>
<dbReference type="PANTHER" id="PTHR46890:SF48">
    <property type="entry name" value="RNA-DIRECTED DNA POLYMERASE"/>
    <property type="match status" value="1"/>
</dbReference>
<evidence type="ECO:0000313" key="3">
    <source>
        <dbReference type="Proteomes" id="UP001054821"/>
    </source>
</evidence>
<dbReference type="PROSITE" id="PS50878">
    <property type="entry name" value="RT_POL"/>
    <property type="match status" value="1"/>
</dbReference>
<organism evidence="2 3">
    <name type="scientific">Prunus dulcis</name>
    <name type="common">Almond</name>
    <name type="synonym">Amygdalus dulcis</name>
    <dbReference type="NCBI Taxonomy" id="3755"/>
    <lineage>
        <taxon>Eukaryota</taxon>
        <taxon>Viridiplantae</taxon>
        <taxon>Streptophyta</taxon>
        <taxon>Embryophyta</taxon>
        <taxon>Tracheophyta</taxon>
        <taxon>Spermatophyta</taxon>
        <taxon>Magnoliopsida</taxon>
        <taxon>eudicotyledons</taxon>
        <taxon>Gunneridae</taxon>
        <taxon>Pentapetalae</taxon>
        <taxon>rosids</taxon>
        <taxon>fabids</taxon>
        <taxon>Rosales</taxon>
        <taxon>Rosaceae</taxon>
        <taxon>Amygdaloideae</taxon>
        <taxon>Amygdaleae</taxon>
        <taxon>Prunus</taxon>
    </lineage>
</organism>
<dbReference type="InterPro" id="IPR000477">
    <property type="entry name" value="RT_dom"/>
</dbReference>
<evidence type="ECO:0000259" key="1">
    <source>
        <dbReference type="PROSITE" id="PS50878"/>
    </source>
</evidence>
<dbReference type="PANTHER" id="PTHR46890">
    <property type="entry name" value="NON-LTR RETROLELEMENT REVERSE TRANSCRIPTASE-LIKE PROTEIN-RELATED"/>
    <property type="match status" value="1"/>
</dbReference>
<dbReference type="AlphaFoldDB" id="A0AAD4WBN3"/>
<dbReference type="EMBL" id="JAJFAZ020000003">
    <property type="protein sequence ID" value="KAI5340048.1"/>
    <property type="molecule type" value="Genomic_DNA"/>
</dbReference>
<dbReference type="Pfam" id="PF00078">
    <property type="entry name" value="RVT_1"/>
    <property type="match status" value="1"/>
</dbReference>
<feature type="domain" description="Reverse transcriptase" evidence="1">
    <location>
        <begin position="1"/>
        <end position="93"/>
    </location>
</feature>
<dbReference type="InterPro" id="IPR052343">
    <property type="entry name" value="Retrotransposon-Effector_Assoc"/>
</dbReference>
<gene>
    <name evidence="2" type="ORF">L3X38_019322</name>
</gene>
<proteinExistence type="predicted"/>
<protein>
    <recommendedName>
        <fullName evidence="1">Reverse transcriptase domain-containing protein</fullName>
    </recommendedName>
</protein>
<reference evidence="2 3" key="1">
    <citation type="journal article" date="2022" name="G3 (Bethesda)">
        <title>Whole-genome sequence and methylome profiling of the almond [Prunus dulcis (Mill.) D.A. Webb] cultivar 'Nonpareil'.</title>
        <authorList>
            <person name="D'Amico-Willman K.M."/>
            <person name="Ouma W.Z."/>
            <person name="Meulia T."/>
            <person name="Sideli G.M."/>
            <person name="Gradziel T.M."/>
            <person name="Fresnedo-Ramirez J."/>
        </authorList>
    </citation>
    <scope>NUCLEOTIDE SEQUENCE [LARGE SCALE GENOMIC DNA]</scope>
    <source>
        <strain evidence="2">Clone GOH B32 T37-40</strain>
    </source>
</reference>
<sequence length="93" mass="10570">MLILKIASPSHVPDYRPIILCNVLYKLATKTLANRLKVVLPHVISSFQSAFVPDHLITDNIIAAFVTIHTIKRRGRRGRKKFALKLDMSKAYD</sequence>
<dbReference type="Proteomes" id="UP001054821">
    <property type="component" value="Chromosome 3"/>
</dbReference>
<keyword evidence="3" id="KW-1185">Reference proteome</keyword>
<name>A0AAD4WBN3_PRUDU</name>